<dbReference type="Pfam" id="PF03009">
    <property type="entry name" value="GDPD"/>
    <property type="match status" value="1"/>
</dbReference>
<dbReference type="SUPFAM" id="SSF51695">
    <property type="entry name" value="PLC-like phosphodiesterases"/>
    <property type="match status" value="1"/>
</dbReference>
<comment type="caution">
    <text evidence="3">The sequence shown here is derived from an EMBL/GenBank/DDBJ whole genome shotgun (WGS) entry which is preliminary data.</text>
</comment>
<feature type="transmembrane region" description="Helical" evidence="1">
    <location>
        <begin position="156"/>
        <end position="177"/>
    </location>
</feature>
<evidence type="ECO:0000313" key="4">
    <source>
        <dbReference type="Proteomes" id="UP000178385"/>
    </source>
</evidence>
<evidence type="ECO:0000313" key="3">
    <source>
        <dbReference type="EMBL" id="OGY47330.1"/>
    </source>
</evidence>
<organism evidence="3 4">
    <name type="scientific">Candidatus Buchananbacteria bacterium RIFCSPHIGHO2_01_FULL_47_11b</name>
    <dbReference type="NCBI Taxonomy" id="1797537"/>
    <lineage>
        <taxon>Bacteria</taxon>
        <taxon>Candidatus Buchananiibacteriota</taxon>
    </lineage>
</organism>
<feature type="domain" description="GP-PDE" evidence="2">
    <location>
        <begin position="1"/>
        <end position="241"/>
    </location>
</feature>
<dbReference type="GO" id="GO:0006629">
    <property type="term" value="P:lipid metabolic process"/>
    <property type="evidence" value="ECO:0007669"/>
    <property type="project" value="InterPro"/>
</dbReference>
<dbReference type="GO" id="GO:0008081">
    <property type="term" value="F:phosphoric diester hydrolase activity"/>
    <property type="evidence" value="ECO:0007669"/>
    <property type="project" value="InterPro"/>
</dbReference>
<protein>
    <recommendedName>
        <fullName evidence="2">GP-PDE domain-containing protein</fullName>
    </recommendedName>
</protein>
<gene>
    <name evidence="3" type="ORF">A2840_01845</name>
</gene>
<evidence type="ECO:0000259" key="2">
    <source>
        <dbReference type="PROSITE" id="PS51704"/>
    </source>
</evidence>
<reference evidence="3 4" key="1">
    <citation type="journal article" date="2016" name="Nat. Commun.">
        <title>Thousands of microbial genomes shed light on interconnected biogeochemical processes in an aquifer system.</title>
        <authorList>
            <person name="Anantharaman K."/>
            <person name="Brown C.T."/>
            <person name="Hug L.A."/>
            <person name="Sharon I."/>
            <person name="Castelle C.J."/>
            <person name="Probst A.J."/>
            <person name="Thomas B.C."/>
            <person name="Singh A."/>
            <person name="Wilkins M.J."/>
            <person name="Karaoz U."/>
            <person name="Brodie E.L."/>
            <person name="Williams K.H."/>
            <person name="Hubbard S.S."/>
            <person name="Banfield J.F."/>
        </authorList>
    </citation>
    <scope>NUCLEOTIDE SEQUENCE [LARGE SCALE GENOMIC DNA]</scope>
</reference>
<keyword evidence="1" id="KW-0472">Membrane</keyword>
<dbReference type="PANTHER" id="PTHR46211">
    <property type="entry name" value="GLYCEROPHOSPHORYL DIESTER PHOSPHODIESTERASE"/>
    <property type="match status" value="1"/>
</dbReference>
<accession>A0A1G1Y6G5</accession>
<dbReference type="Gene3D" id="3.20.20.190">
    <property type="entry name" value="Phosphatidylinositol (PI) phosphodiesterase"/>
    <property type="match status" value="1"/>
</dbReference>
<proteinExistence type="predicted"/>
<dbReference type="InterPro" id="IPR030395">
    <property type="entry name" value="GP_PDE_dom"/>
</dbReference>
<keyword evidence="1" id="KW-1133">Transmembrane helix</keyword>
<name>A0A1G1Y6G5_9BACT</name>
<dbReference type="EMBL" id="MHIG01000013">
    <property type="protein sequence ID" value="OGY47330.1"/>
    <property type="molecule type" value="Genomic_DNA"/>
</dbReference>
<keyword evidence="1" id="KW-0812">Transmembrane</keyword>
<dbReference type="InterPro" id="IPR017946">
    <property type="entry name" value="PLC-like_Pdiesterase_TIM-brl"/>
</dbReference>
<dbReference type="PROSITE" id="PS51704">
    <property type="entry name" value="GP_PDE"/>
    <property type="match status" value="1"/>
</dbReference>
<evidence type="ECO:0000256" key="1">
    <source>
        <dbReference type="SAM" id="Phobius"/>
    </source>
</evidence>
<sequence>MLKIGHRGAKAYAPENTLASFRRALDFNVDMVEFDVRITQDKYPVVVHDNQLARLTKRFGRVNRLTLNELKKFKIRGTESIPTLGEVLEVIDSKIGINIELKIRDSAQIVVQTLRDYKVDFDNVMISSNHPKEIQTVEQLEPRIITALLFRATNAFNVWFILDFLAILFLPLTKYYISWLVRRAHADYLNINHHFLDEKKVALFKKNGIKICVWTVNSRRKIEYFKSLGVDGIITNYPDRL</sequence>
<dbReference type="AlphaFoldDB" id="A0A1G1Y6G5"/>
<dbReference type="PANTHER" id="PTHR46211:SF14">
    <property type="entry name" value="GLYCEROPHOSPHODIESTER PHOSPHODIESTERASE"/>
    <property type="match status" value="1"/>
</dbReference>
<dbReference type="Proteomes" id="UP000178385">
    <property type="component" value="Unassembled WGS sequence"/>
</dbReference>